<dbReference type="EMBL" id="WIBF01000009">
    <property type="protein sequence ID" value="MQQ09593.1"/>
    <property type="molecule type" value="Genomic_DNA"/>
</dbReference>
<dbReference type="Gene3D" id="3.90.1480.10">
    <property type="entry name" value="Alpha-2,3-sialyltransferase"/>
    <property type="match status" value="1"/>
</dbReference>
<name>A0A843YK45_9RHOB</name>
<feature type="domain" description="6-hydroxymethylpterin diphosphokinase MptE-like" evidence="1">
    <location>
        <begin position="327"/>
        <end position="482"/>
    </location>
</feature>
<reference evidence="2 3" key="1">
    <citation type="submission" date="2019-10" db="EMBL/GenBank/DDBJ databases">
        <title>Epibacterium sp. nov., isolated from seawater.</title>
        <authorList>
            <person name="Zhang X."/>
            <person name="Li N."/>
        </authorList>
    </citation>
    <scope>NUCLEOTIDE SEQUENCE [LARGE SCALE GENOMIC DNA]</scope>
    <source>
        <strain evidence="2 3">SM1979</strain>
    </source>
</reference>
<dbReference type="Proteomes" id="UP000444174">
    <property type="component" value="Unassembled WGS sequence"/>
</dbReference>
<protein>
    <submittedName>
        <fullName evidence="2">DUF115 domain-containing protein</fullName>
    </submittedName>
</protein>
<sequence length="566" mass="62653">MLARGMHYRLQSIRAEGGPEADAFDLAFWRDATHLAFFGVELLVTQGAATLSLRHRLPDGQDHEIALLECPYPGSSFSPPLDLAALASQGGSLVPMLVSQSEDATFDACFGTNDQAPCPNGHASFVTEDATQRPGLRDVCHTLAYGLGLSAVRSDAAARIPTHLALSSGAAAETEECRIRADALACFQRQNVVLHGAAMPPDWPVALFDLRHVYLHGLPVGELTAYMSRFADQGVVRLAPFGSAPKVPPWRPRAARLARLRLGLRAVRTPSREIVRIKLEQIQQTRQLHQQLIQSQRQLEQRLRDTNLWEPAQIDADLTRASRTALSLLRNRHKGARAVIIGNGPSLRPSDLDRLQDVVTFGSNKIFLAYEDTDWRPTYYSVEDHLVLNNNRDRIEALSGSIKLFPANTRNFGYHAGDTIFAPFLPPASFEDPLSDPDFPAFSQDLSQGIAWGSTITYSQIQMAAFMGCSEIILIGVDHSYQLPSKKMGNQYIHEGEQNHFHPDYRAPGEAWHQPNLEVLERSYAKARDICAAQGVRIVNASRQTQLDVFERADFDQLFPAPGAPQ</sequence>
<accession>A0A843YK45</accession>
<dbReference type="AlphaFoldDB" id="A0A843YK45"/>
<proteinExistence type="predicted"/>
<comment type="caution">
    <text evidence="2">The sequence shown here is derived from an EMBL/GenBank/DDBJ whole genome shotgun (WGS) entry which is preliminary data.</text>
</comment>
<dbReference type="Pfam" id="PF01973">
    <property type="entry name" value="MptE-like"/>
    <property type="match status" value="1"/>
</dbReference>
<gene>
    <name evidence="2" type="ORF">GFB49_14080</name>
</gene>
<evidence type="ECO:0000259" key="1">
    <source>
        <dbReference type="Pfam" id="PF01973"/>
    </source>
</evidence>
<organism evidence="2 3">
    <name type="scientific">Tritonibacter litoralis</name>
    <dbReference type="NCBI Taxonomy" id="2662264"/>
    <lineage>
        <taxon>Bacteria</taxon>
        <taxon>Pseudomonadati</taxon>
        <taxon>Pseudomonadota</taxon>
        <taxon>Alphaproteobacteria</taxon>
        <taxon>Rhodobacterales</taxon>
        <taxon>Paracoccaceae</taxon>
        <taxon>Tritonibacter</taxon>
    </lineage>
</organism>
<dbReference type="RefSeq" id="WP_153216571.1">
    <property type="nucleotide sequence ID" value="NZ_WIBF01000009.1"/>
</dbReference>
<dbReference type="InterPro" id="IPR002826">
    <property type="entry name" value="MptE-like"/>
</dbReference>
<evidence type="ECO:0000313" key="3">
    <source>
        <dbReference type="Proteomes" id="UP000444174"/>
    </source>
</evidence>
<evidence type="ECO:0000313" key="2">
    <source>
        <dbReference type="EMBL" id="MQQ09593.1"/>
    </source>
</evidence>
<keyword evidence="3" id="KW-1185">Reference proteome</keyword>